<protein>
    <submittedName>
        <fullName evidence="2">Uncharacterized protein</fullName>
    </submittedName>
</protein>
<proteinExistence type="predicted"/>
<accession>B6WW97</accession>
<name>B6WW97_9BACT</name>
<dbReference type="AlphaFoldDB" id="B6WW97"/>
<reference evidence="2 3" key="2">
    <citation type="submission" date="2008-10" db="EMBL/GenBank/DDBJ databases">
        <authorList>
            <person name="Fulton L."/>
            <person name="Clifton S."/>
            <person name="Fulton B."/>
            <person name="Xu J."/>
            <person name="Minx P."/>
            <person name="Pepin K.H."/>
            <person name="Johnson M."/>
            <person name="Bhonagiri V."/>
            <person name="Nash W.E."/>
            <person name="Mardis E.R."/>
            <person name="Wilson R.K."/>
        </authorList>
    </citation>
    <scope>NUCLEOTIDE SEQUENCE [LARGE SCALE GENOMIC DNA]</scope>
    <source>
        <strain evidence="2 3">ATCC 29098</strain>
    </source>
</reference>
<feature type="region of interest" description="Disordered" evidence="1">
    <location>
        <begin position="62"/>
        <end position="94"/>
    </location>
</feature>
<comment type="caution">
    <text evidence="2">The sequence shown here is derived from an EMBL/GenBank/DDBJ whole genome shotgun (WGS) entry which is preliminary data.</text>
</comment>
<dbReference type="EMBL" id="ABXU01000069">
    <property type="protein sequence ID" value="EEB32755.1"/>
    <property type="molecule type" value="Genomic_DNA"/>
</dbReference>
<evidence type="ECO:0000313" key="2">
    <source>
        <dbReference type="EMBL" id="EEB32755.1"/>
    </source>
</evidence>
<sequence>MLVQWQMKNFFRDSGPGTRRRPKGGKAGPREPEKTAVRRHRGRCWQGVTDMRQRLPSACRQGDGTILGYRDPAGKKGKYPCSGRPGLAFPAGKM</sequence>
<organism evidence="2 3">
    <name type="scientific">Desulfovibrio piger ATCC 29098</name>
    <dbReference type="NCBI Taxonomy" id="411464"/>
    <lineage>
        <taxon>Bacteria</taxon>
        <taxon>Pseudomonadati</taxon>
        <taxon>Thermodesulfobacteriota</taxon>
        <taxon>Desulfovibrionia</taxon>
        <taxon>Desulfovibrionales</taxon>
        <taxon>Desulfovibrionaceae</taxon>
        <taxon>Desulfovibrio</taxon>
    </lineage>
</organism>
<dbReference type="Proteomes" id="UP000003676">
    <property type="component" value="Unassembled WGS sequence"/>
</dbReference>
<gene>
    <name evidence="2" type="ORF">DESPIG_02365</name>
</gene>
<feature type="region of interest" description="Disordered" evidence="1">
    <location>
        <begin position="1"/>
        <end position="41"/>
    </location>
</feature>
<reference evidence="2 3" key="1">
    <citation type="submission" date="2008-10" db="EMBL/GenBank/DDBJ databases">
        <title>Draft genome sequence of Desulvovibrio piger (ATCC 29098).</title>
        <authorList>
            <person name="Sudarsanam P."/>
            <person name="Ley R."/>
            <person name="Guruge J."/>
            <person name="Turnbaugh P.J."/>
            <person name="Mahowald M."/>
            <person name="Liep D."/>
            <person name="Gordon J."/>
        </authorList>
    </citation>
    <scope>NUCLEOTIDE SEQUENCE [LARGE SCALE GENOMIC DNA]</scope>
    <source>
        <strain evidence="2 3">ATCC 29098</strain>
    </source>
</reference>
<dbReference type="HOGENOM" id="CLU_2381494_0_0_7"/>
<evidence type="ECO:0000256" key="1">
    <source>
        <dbReference type="SAM" id="MobiDB-lite"/>
    </source>
</evidence>
<evidence type="ECO:0000313" key="3">
    <source>
        <dbReference type="Proteomes" id="UP000003676"/>
    </source>
</evidence>